<accession>A0AAV3ZME8</accession>
<evidence type="ECO:0000313" key="1">
    <source>
        <dbReference type="EMBL" id="GFN95831.1"/>
    </source>
</evidence>
<dbReference type="AlphaFoldDB" id="A0AAV3ZME8"/>
<gene>
    <name evidence="1" type="ORF">PoB_002233700</name>
</gene>
<protein>
    <submittedName>
        <fullName evidence="1">Uncharacterized protein</fullName>
    </submittedName>
</protein>
<sequence length="113" mass="12922">MHEPPSWSWVLAQPEIFLPSRPEGRLHPLQADDQGTLSPLPQARICRSHGKVCLLQPPEERSQSLHVVHPGWSMNRQIVNLVHRVVYPSIRIFTVRVRAAPEFIIPNSILRNS</sequence>
<name>A0AAV3ZME8_9GAST</name>
<comment type="caution">
    <text evidence="1">The sequence shown here is derived from an EMBL/GenBank/DDBJ whole genome shotgun (WGS) entry which is preliminary data.</text>
</comment>
<dbReference type="Proteomes" id="UP000735302">
    <property type="component" value="Unassembled WGS sequence"/>
</dbReference>
<organism evidence="1 2">
    <name type="scientific">Plakobranchus ocellatus</name>
    <dbReference type="NCBI Taxonomy" id="259542"/>
    <lineage>
        <taxon>Eukaryota</taxon>
        <taxon>Metazoa</taxon>
        <taxon>Spiralia</taxon>
        <taxon>Lophotrochozoa</taxon>
        <taxon>Mollusca</taxon>
        <taxon>Gastropoda</taxon>
        <taxon>Heterobranchia</taxon>
        <taxon>Euthyneura</taxon>
        <taxon>Panpulmonata</taxon>
        <taxon>Sacoglossa</taxon>
        <taxon>Placobranchoidea</taxon>
        <taxon>Plakobranchidae</taxon>
        <taxon>Plakobranchus</taxon>
    </lineage>
</organism>
<reference evidence="1 2" key="1">
    <citation type="journal article" date="2021" name="Elife">
        <title>Chloroplast acquisition without the gene transfer in kleptoplastic sea slugs, Plakobranchus ocellatus.</title>
        <authorList>
            <person name="Maeda T."/>
            <person name="Takahashi S."/>
            <person name="Yoshida T."/>
            <person name="Shimamura S."/>
            <person name="Takaki Y."/>
            <person name="Nagai Y."/>
            <person name="Toyoda A."/>
            <person name="Suzuki Y."/>
            <person name="Arimoto A."/>
            <person name="Ishii H."/>
            <person name="Satoh N."/>
            <person name="Nishiyama T."/>
            <person name="Hasebe M."/>
            <person name="Maruyama T."/>
            <person name="Minagawa J."/>
            <person name="Obokata J."/>
            <person name="Shigenobu S."/>
        </authorList>
    </citation>
    <scope>NUCLEOTIDE SEQUENCE [LARGE SCALE GENOMIC DNA]</scope>
</reference>
<dbReference type="EMBL" id="BLXT01002549">
    <property type="protein sequence ID" value="GFN95831.1"/>
    <property type="molecule type" value="Genomic_DNA"/>
</dbReference>
<evidence type="ECO:0000313" key="2">
    <source>
        <dbReference type="Proteomes" id="UP000735302"/>
    </source>
</evidence>
<proteinExistence type="predicted"/>
<keyword evidence="2" id="KW-1185">Reference proteome</keyword>